<dbReference type="EMBL" id="ML220122">
    <property type="protein sequence ID" value="TGZ80793.1"/>
    <property type="molecule type" value="Genomic_DNA"/>
</dbReference>
<dbReference type="Proteomes" id="UP000298138">
    <property type="component" value="Unassembled WGS sequence"/>
</dbReference>
<name>A0A4S2MW64_9PEZI</name>
<gene>
    <name evidence="1" type="ORF">EX30DRAFT_39297</name>
</gene>
<proteinExistence type="predicted"/>
<keyword evidence="2" id="KW-1185">Reference proteome</keyword>
<dbReference type="AlphaFoldDB" id="A0A4S2MW64"/>
<dbReference type="InParanoid" id="A0A4S2MW64"/>
<reference evidence="1 2" key="1">
    <citation type="submission" date="2019-04" db="EMBL/GenBank/DDBJ databases">
        <title>Comparative genomics and transcriptomics to analyze fruiting body development in filamentous ascomycetes.</title>
        <authorList>
            <consortium name="DOE Joint Genome Institute"/>
            <person name="Lutkenhaus R."/>
            <person name="Traeger S."/>
            <person name="Breuer J."/>
            <person name="Kuo A."/>
            <person name="Lipzen A."/>
            <person name="Pangilinan J."/>
            <person name="Dilworth D."/>
            <person name="Sandor L."/>
            <person name="Poggeler S."/>
            <person name="Barry K."/>
            <person name="Grigoriev I.V."/>
            <person name="Nowrousian M."/>
        </authorList>
    </citation>
    <scope>NUCLEOTIDE SEQUENCE [LARGE SCALE GENOMIC DNA]</scope>
    <source>
        <strain evidence="1 2">CBS 389.68</strain>
    </source>
</reference>
<evidence type="ECO:0000313" key="1">
    <source>
        <dbReference type="EMBL" id="TGZ80793.1"/>
    </source>
</evidence>
<accession>A0A4S2MW64</accession>
<evidence type="ECO:0000313" key="2">
    <source>
        <dbReference type="Proteomes" id="UP000298138"/>
    </source>
</evidence>
<sequence>MEAFPLLRAITPLLTVPCGILTVLCPSLVAASSHPSSVLYPLSHLSLYSSATLRSLPLLVSLLLSSLLKLHLSHPAALWGYPQRLSAVRMRWRW</sequence>
<organism evidence="1 2">
    <name type="scientific">Ascodesmis nigricans</name>
    <dbReference type="NCBI Taxonomy" id="341454"/>
    <lineage>
        <taxon>Eukaryota</taxon>
        <taxon>Fungi</taxon>
        <taxon>Dikarya</taxon>
        <taxon>Ascomycota</taxon>
        <taxon>Pezizomycotina</taxon>
        <taxon>Pezizomycetes</taxon>
        <taxon>Pezizales</taxon>
        <taxon>Ascodesmidaceae</taxon>
        <taxon>Ascodesmis</taxon>
    </lineage>
</organism>
<protein>
    <submittedName>
        <fullName evidence="1">Uncharacterized protein</fullName>
    </submittedName>
</protein>